<dbReference type="Pfam" id="PF10263">
    <property type="entry name" value="SprT-like"/>
    <property type="match status" value="1"/>
</dbReference>
<dbReference type="RefSeq" id="WP_119985956.1">
    <property type="nucleotide sequence ID" value="NZ_CP032489.1"/>
</dbReference>
<dbReference type="Proteomes" id="UP000266118">
    <property type="component" value="Chromosome"/>
</dbReference>
<dbReference type="OrthoDB" id="9787302at2"/>
<dbReference type="InterPro" id="IPR006640">
    <property type="entry name" value="SprT-like_domain"/>
</dbReference>
<evidence type="ECO:0000313" key="3">
    <source>
        <dbReference type="Proteomes" id="UP000266118"/>
    </source>
</evidence>
<gene>
    <name evidence="2" type="ORF">D6B99_05690</name>
</gene>
<feature type="domain" description="SprT-like" evidence="1">
    <location>
        <begin position="4"/>
        <end position="92"/>
    </location>
</feature>
<sequence length="195" mass="22580">MFNSELPDILINLARKKNAAGFFAYGRWIDEIGSIVHEIAINPDTFKHSMDIDFHQTLVHEMCHLWQYSFEKPSRRGYHNKEFADKMKEVGLMPSSTGRPDGNEVGQNMSDYPIKGGRFELSFKEITNNTIFRIKLPYEPNSAYQSQYVQMGSESINQDETNEPKERQKNKIAYSCKCGFTVWGKPNLYIIVRLP</sequence>
<dbReference type="EMBL" id="CP032489">
    <property type="protein sequence ID" value="AYD47150.1"/>
    <property type="molecule type" value="Genomic_DNA"/>
</dbReference>
<accession>A0A386HNR7</accession>
<keyword evidence="3" id="KW-1185">Reference proteome</keyword>
<evidence type="ECO:0000313" key="2">
    <source>
        <dbReference type="EMBL" id="AYD47150.1"/>
    </source>
</evidence>
<dbReference type="AlphaFoldDB" id="A0A386HNR7"/>
<organism evidence="2 3">
    <name type="scientific">Arachidicoccus soli</name>
    <dbReference type="NCBI Taxonomy" id="2341117"/>
    <lineage>
        <taxon>Bacteria</taxon>
        <taxon>Pseudomonadati</taxon>
        <taxon>Bacteroidota</taxon>
        <taxon>Chitinophagia</taxon>
        <taxon>Chitinophagales</taxon>
        <taxon>Chitinophagaceae</taxon>
        <taxon>Arachidicoccus</taxon>
    </lineage>
</organism>
<name>A0A386HNR7_9BACT</name>
<proteinExistence type="predicted"/>
<dbReference type="GO" id="GO:0006950">
    <property type="term" value="P:response to stress"/>
    <property type="evidence" value="ECO:0007669"/>
    <property type="project" value="UniProtKB-ARBA"/>
</dbReference>
<evidence type="ECO:0000259" key="1">
    <source>
        <dbReference type="Pfam" id="PF10263"/>
    </source>
</evidence>
<dbReference type="KEGG" id="ark:D6B99_05690"/>
<reference evidence="2 3" key="1">
    <citation type="submission" date="2018-09" db="EMBL/GenBank/DDBJ databases">
        <title>Arachidicoccus sp. nov., a bacterium isolated from soil.</title>
        <authorList>
            <person name="Weon H.-Y."/>
            <person name="Kwon S.-W."/>
            <person name="Lee S.A."/>
        </authorList>
    </citation>
    <scope>NUCLEOTIDE SEQUENCE [LARGE SCALE GENOMIC DNA]</scope>
    <source>
        <strain evidence="2 3">KIS59-12</strain>
    </source>
</reference>
<protein>
    <submittedName>
        <fullName evidence="2">SprT domain-containing protein</fullName>
    </submittedName>
</protein>